<dbReference type="Proteomes" id="UP001457282">
    <property type="component" value="Unassembled WGS sequence"/>
</dbReference>
<name>A0AAW1X6B0_RUBAR</name>
<evidence type="ECO:0000256" key="1">
    <source>
        <dbReference type="SAM" id="SignalP"/>
    </source>
</evidence>
<evidence type="ECO:0000313" key="3">
    <source>
        <dbReference type="Proteomes" id="UP001457282"/>
    </source>
</evidence>
<proteinExistence type="predicted"/>
<feature type="chain" id="PRO_5043632138" evidence="1">
    <location>
        <begin position="27"/>
        <end position="140"/>
    </location>
</feature>
<keyword evidence="1" id="KW-0732">Signal</keyword>
<keyword evidence="3" id="KW-1185">Reference proteome</keyword>
<accession>A0AAW1X6B0</accession>
<evidence type="ECO:0000313" key="2">
    <source>
        <dbReference type="EMBL" id="KAK9932513.1"/>
    </source>
</evidence>
<dbReference type="EMBL" id="JBEDUW010000004">
    <property type="protein sequence ID" value="KAK9932513.1"/>
    <property type="molecule type" value="Genomic_DNA"/>
</dbReference>
<reference evidence="2 3" key="1">
    <citation type="journal article" date="2023" name="G3 (Bethesda)">
        <title>A chromosome-length genome assembly and annotation of blackberry (Rubus argutus, cv. 'Hillquist').</title>
        <authorList>
            <person name="Bruna T."/>
            <person name="Aryal R."/>
            <person name="Dudchenko O."/>
            <person name="Sargent D.J."/>
            <person name="Mead D."/>
            <person name="Buti M."/>
            <person name="Cavallini A."/>
            <person name="Hytonen T."/>
            <person name="Andres J."/>
            <person name="Pham M."/>
            <person name="Weisz D."/>
            <person name="Mascagni F."/>
            <person name="Usai G."/>
            <person name="Natali L."/>
            <person name="Bassil N."/>
            <person name="Fernandez G.E."/>
            <person name="Lomsadze A."/>
            <person name="Armour M."/>
            <person name="Olukolu B."/>
            <person name="Poorten T."/>
            <person name="Britton C."/>
            <person name="Davik J."/>
            <person name="Ashrafi H."/>
            <person name="Aiden E.L."/>
            <person name="Borodovsky M."/>
            <person name="Worthington M."/>
        </authorList>
    </citation>
    <scope>NUCLEOTIDE SEQUENCE [LARGE SCALE GENOMIC DNA]</scope>
    <source>
        <strain evidence="2">PI 553951</strain>
    </source>
</reference>
<comment type="caution">
    <text evidence="2">The sequence shown here is derived from an EMBL/GenBank/DDBJ whole genome shotgun (WGS) entry which is preliminary data.</text>
</comment>
<organism evidence="2 3">
    <name type="scientific">Rubus argutus</name>
    <name type="common">Southern blackberry</name>
    <dbReference type="NCBI Taxonomy" id="59490"/>
    <lineage>
        <taxon>Eukaryota</taxon>
        <taxon>Viridiplantae</taxon>
        <taxon>Streptophyta</taxon>
        <taxon>Embryophyta</taxon>
        <taxon>Tracheophyta</taxon>
        <taxon>Spermatophyta</taxon>
        <taxon>Magnoliopsida</taxon>
        <taxon>eudicotyledons</taxon>
        <taxon>Gunneridae</taxon>
        <taxon>Pentapetalae</taxon>
        <taxon>rosids</taxon>
        <taxon>fabids</taxon>
        <taxon>Rosales</taxon>
        <taxon>Rosaceae</taxon>
        <taxon>Rosoideae</taxon>
        <taxon>Rosoideae incertae sedis</taxon>
        <taxon>Rubus</taxon>
    </lineage>
</organism>
<feature type="signal peptide" evidence="1">
    <location>
        <begin position="1"/>
        <end position="26"/>
    </location>
</feature>
<protein>
    <submittedName>
        <fullName evidence="2">Uncharacterized protein</fullName>
    </submittedName>
</protein>
<sequence length="140" mass="15426">MTGKVGLNFVHCSGTLTCLTLVSVEANTESTGVPRKAESEYKGDRILLMCTRNLLSTMQHQDVIDRLQRQVRAAFKAGMVGKELVPGAVGNGVNQAPVYEDPVNKVEVPLERLMQDELRNSIFSMIVYVLAFSMFQSTST</sequence>
<gene>
    <name evidence="2" type="ORF">M0R45_019748</name>
</gene>
<dbReference type="AlphaFoldDB" id="A0AAW1X6B0"/>